<organism evidence="1">
    <name type="scientific">Chaetoceros debilis</name>
    <dbReference type="NCBI Taxonomy" id="122233"/>
    <lineage>
        <taxon>Eukaryota</taxon>
        <taxon>Sar</taxon>
        <taxon>Stramenopiles</taxon>
        <taxon>Ochrophyta</taxon>
        <taxon>Bacillariophyta</taxon>
        <taxon>Coscinodiscophyceae</taxon>
        <taxon>Chaetocerotophycidae</taxon>
        <taxon>Chaetocerotales</taxon>
        <taxon>Chaetocerotaceae</taxon>
        <taxon>Chaetoceros</taxon>
    </lineage>
</organism>
<sequence>MSDLPSSQPSVSPSIVCVNEENWYFNLLPVPLGCSAIETDPVQFCQTIGDKGTTYCGKNIYEACCSCGGGQHVEPGSICKDDSTWRSGGGDNPLYSDIKCSDFSDPNVCLILEDYPSSATDTVPSKAVGDACCLCRSP</sequence>
<dbReference type="EMBL" id="HBIO01010976">
    <property type="protein sequence ID" value="CAE0463687.1"/>
    <property type="molecule type" value="Transcribed_RNA"/>
</dbReference>
<proteinExistence type="predicted"/>
<protein>
    <submittedName>
        <fullName evidence="1">Uncharacterized protein</fullName>
    </submittedName>
</protein>
<evidence type="ECO:0000313" key="1">
    <source>
        <dbReference type="EMBL" id="CAE0463687.1"/>
    </source>
</evidence>
<accession>A0A7S3Q2H5</accession>
<gene>
    <name evidence="1" type="ORF">CDEB00056_LOCUS8528</name>
</gene>
<name>A0A7S3Q2H5_9STRA</name>
<dbReference type="AlphaFoldDB" id="A0A7S3Q2H5"/>
<reference evidence="1" key="1">
    <citation type="submission" date="2021-01" db="EMBL/GenBank/DDBJ databases">
        <authorList>
            <person name="Corre E."/>
            <person name="Pelletier E."/>
            <person name="Niang G."/>
            <person name="Scheremetjew M."/>
            <person name="Finn R."/>
            <person name="Kale V."/>
            <person name="Holt S."/>
            <person name="Cochrane G."/>
            <person name="Meng A."/>
            <person name="Brown T."/>
            <person name="Cohen L."/>
        </authorList>
    </citation>
    <scope>NUCLEOTIDE SEQUENCE</scope>
    <source>
        <strain evidence="1">MM31A-1</strain>
    </source>
</reference>